<dbReference type="Proteomes" id="UP000000235">
    <property type="component" value="Chromosome"/>
</dbReference>
<gene>
    <name evidence="2" type="ordered locus">Strop_1516</name>
</gene>
<name>A4X532_SALTO</name>
<dbReference type="EMBL" id="CP000667">
    <property type="protein sequence ID" value="ABP53982.1"/>
    <property type="molecule type" value="Genomic_DNA"/>
</dbReference>
<dbReference type="STRING" id="369723.Strop_1516"/>
<evidence type="ECO:0000256" key="1">
    <source>
        <dbReference type="SAM" id="MobiDB-lite"/>
    </source>
</evidence>
<reference evidence="3" key="1">
    <citation type="journal article" date="2007" name="Proc. Natl. Acad. Sci. U.S.A.">
        <title>Genome sequencing reveals complex secondary metabolome in the marine actinomycete Salinispora tropica.</title>
        <authorList>
            <person name="Udwary D.W."/>
            <person name="Zeigler L."/>
            <person name="Asolkar R.N."/>
            <person name="Singan V."/>
            <person name="Lapidus A."/>
            <person name="Fenical W."/>
            <person name="Jensen P.R."/>
            <person name="Moore B.S."/>
        </authorList>
    </citation>
    <scope>NUCLEOTIDE SEQUENCE [LARGE SCALE GENOMIC DNA]</scope>
    <source>
        <strain evidence="3">ATCC BAA-916 / DSM 44818 / CNB-440</strain>
    </source>
</reference>
<feature type="region of interest" description="Disordered" evidence="1">
    <location>
        <begin position="75"/>
        <end position="105"/>
    </location>
</feature>
<dbReference type="HOGENOM" id="CLU_2234692_0_0_11"/>
<evidence type="ECO:0000313" key="2">
    <source>
        <dbReference type="EMBL" id="ABP53982.1"/>
    </source>
</evidence>
<protein>
    <submittedName>
        <fullName evidence="2">Uncharacterized protein</fullName>
    </submittedName>
</protein>
<feature type="region of interest" description="Disordered" evidence="1">
    <location>
        <begin position="29"/>
        <end position="48"/>
    </location>
</feature>
<evidence type="ECO:0000313" key="3">
    <source>
        <dbReference type="Proteomes" id="UP000000235"/>
    </source>
</evidence>
<organism evidence="2 3">
    <name type="scientific">Salinispora tropica (strain ATCC BAA-916 / DSM 44818 / JCM 13857 / NBRC 105044 / CNB-440)</name>
    <dbReference type="NCBI Taxonomy" id="369723"/>
    <lineage>
        <taxon>Bacteria</taxon>
        <taxon>Bacillati</taxon>
        <taxon>Actinomycetota</taxon>
        <taxon>Actinomycetes</taxon>
        <taxon>Micromonosporales</taxon>
        <taxon>Micromonosporaceae</taxon>
        <taxon>Salinispora</taxon>
    </lineage>
</organism>
<accession>A4X532</accession>
<dbReference type="KEGG" id="stp:Strop_1516"/>
<proteinExistence type="predicted"/>
<keyword evidence="3" id="KW-1185">Reference proteome</keyword>
<sequence length="105" mass="11115">MLLPSTPLNAGLHKLGTWRIVFVSPQRRAYPSRASSRSSGKDAMANIEQVKAAHAQAAGQSNATKNQIRAAIDGAEQVLVRQGPGRPDPDLRSHGLANIHQGGEG</sequence>
<dbReference type="AlphaFoldDB" id="A4X532"/>
<feature type="compositionally biased region" description="Low complexity" evidence="1">
    <location>
        <begin position="29"/>
        <end position="38"/>
    </location>
</feature>